<evidence type="ECO:0000313" key="3">
    <source>
        <dbReference type="Proteomes" id="UP001075354"/>
    </source>
</evidence>
<keyword evidence="1" id="KW-0472">Membrane</keyword>
<feature type="transmembrane region" description="Helical" evidence="1">
    <location>
        <begin position="36"/>
        <end position="63"/>
    </location>
</feature>
<keyword evidence="1" id="KW-1133">Transmembrane helix</keyword>
<accession>A0AAV7XAJ5</accession>
<sequence length="104" mass="10768">MHLTTHGPGGNGTWAVLGGSGGDELSWNDSWPRRSYWHALVLLSVGLSLMLGALVFVVAALTLRAGRCSPGAAGAAAATLSALALVALLVCTRAVDYPTYPKYE</sequence>
<dbReference type="Proteomes" id="UP001075354">
    <property type="component" value="Chromosome 12"/>
</dbReference>
<keyword evidence="3" id="KW-1185">Reference proteome</keyword>
<dbReference type="AlphaFoldDB" id="A0AAV7XAJ5"/>
<protein>
    <submittedName>
        <fullName evidence="2">Uncharacterized protein</fullName>
    </submittedName>
</protein>
<evidence type="ECO:0000256" key="1">
    <source>
        <dbReference type="SAM" id="Phobius"/>
    </source>
</evidence>
<dbReference type="EMBL" id="JAPTSV010000012">
    <property type="protein sequence ID" value="KAJ1521913.1"/>
    <property type="molecule type" value="Genomic_DNA"/>
</dbReference>
<reference evidence="2" key="1">
    <citation type="submission" date="2022-12" db="EMBL/GenBank/DDBJ databases">
        <title>Chromosome-level genome assembly of the bean flower thrips Megalurothrips usitatus.</title>
        <authorList>
            <person name="Ma L."/>
            <person name="Liu Q."/>
            <person name="Li H."/>
            <person name="Cai W."/>
        </authorList>
    </citation>
    <scope>NUCLEOTIDE SEQUENCE</scope>
    <source>
        <strain evidence="2">Cailab_2022a</strain>
    </source>
</reference>
<evidence type="ECO:0000313" key="2">
    <source>
        <dbReference type="EMBL" id="KAJ1521913.1"/>
    </source>
</evidence>
<comment type="caution">
    <text evidence="2">The sequence shown here is derived from an EMBL/GenBank/DDBJ whole genome shotgun (WGS) entry which is preliminary data.</text>
</comment>
<proteinExistence type="predicted"/>
<keyword evidence="1" id="KW-0812">Transmembrane</keyword>
<gene>
    <name evidence="2" type="ORF">ONE63_002249</name>
</gene>
<name>A0AAV7XAJ5_9NEOP</name>
<organism evidence="2 3">
    <name type="scientific">Megalurothrips usitatus</name>
    <name type="common">bean blossom thrips</name>
    <dbReference type="NCBI Taxonomy" id="439358"/>
    <lineage>
        <taxon>Eukaryota</taxon>
        <taxon>Metazoa</taxon>
        <taxon>Ecdysozoa</taxon>
        <taxon>Arthropoda</taxon>
        <taxon>Hexapoda</taxon>
        <taxon>Insecta</taxon>
        <taxon>Pterygota</taxon>
        <taxon>Neoptera</taxon>
        <taxon>Paraneoptera</taxon>
        <taxon>Thysanoptera</taxon>
        <taxon>Terebrantia</taxon>
        <taxon>Thripoidea</taxon>
        <taxon>Thripidae</taxon>
        <taxon>Megalurothrips</taxon>
    </lineage>
</organism>
<feature type="transmembrane region" description="Helical" evidence="1">
    <location>
        <begin position="75"/>
        <end position="95"/>
    </location>
</feature>